<evidence type="ECO:0000313" key="3">
    <source>
        <dbReference type="EMBL" id="BAE52738.1"/>
    </source>
</evidence>
<dbReference type="EMBL" id="AP007255">
    <property type="protein sequence ID" value="BAE52738.1"/>
    <property type="molecule type" value="Genomic_DNA"/>
</dbReference>
<organism evidence="3 4">
    <name type="scientific">Paramagnetospirillum magneticum (strain ATCC 700264 / AMB-1)</name>
    <name type="common">Magnetospirillum magneticum</name>
    <dbReference type="NCBI Taxonomy" id="342108"/>
    <lineage>
        <taxon>Bacteria</taxon>
        <taxon>Pseudomonadati</taxon>
        <taxon>Pseudomonadota</taxon>
        <taxon>Alphaproteobacteria</taxon>
        <taxon>Rhodospirillales</taxon>
        <taxon>Magnetospirillaceae</taxon>
        <taxon>Paramagnetospirillum</taxon>
    </lineage>
</organism>
<dbReference type="RefSeq" id="WP_011386288.1">
    <property type="nucleotide sequence ID" value="NC_007626.1"/>
</dbReference>
<feature type="region of interest" description="Disordered" evidence="1">
    <location>
        <begin position="1"/>
        <end position="27"/>
    </location>
</feature>
<sequence>MTLRADTDSQPDKGRHPTGRHARGPRLGPFADHSHFVSVMKIALPALAVLLLGLVVIWPKLSQLESGFKLSFANLSPKSVDTLVMKNARYFGVDESNRPFAVTSDTATQMPGNQDLIHLVNPKADFTSTSGANIVVDAIAGVYHQSTKVLDLSGGVNLYHDTGYEIHTPTATVELASNTARGFEPVEGHGPQGAIRSTGFEITGKHHDITFTGKSQLNLRAVSHKAQDKGRSKGAKTR</sequence>
<dbReference type="GO" id="GO:0005886">
    <property type="term" value="C:plasma membrane"/>
    <property type="evidence" value="ECO:0007669"/>
    <property type="project" value="InterPro"/>
</dbReference>
<dbReference type="STRING" id="342108.amb3934"/>
<feature type="transmembrane region" description="Helical" evidence="2">
    <location>
        <begin position="42"/>
        <end position="61"/>
    </location>
</feature>
<evidence type="ECO:0000256" key="2">
    <source>
        <dbReference type="SAM" id="Phobius"/>
    </source>
</evidence>
<dbReference type="Gene3D" id="2.60.450.10">
    <property type="entry name" value="Lipopolysaccharide (LPS) transport protein A like domain"/>
    <property type="match status" value="1"/>
</dbReference>
<keyword evidence="2" id="KW-1133">Transmembrane helix</keyword>
<dbReference type="InterPro" id="IPR010664">
    <property type="entry name" value="LipoPS_assembly_LptC-rel"/>
</dbReference>
<dbReference type="GO" id="GO:0015221">
    <property type="term" value="F:lipopolysaccharide transmembrane transporter activity"/>
    <property type="evidence" value="ECO:0007669"/>
    <property type="project" value="InterPro"/>
</dbReference>
<evidence type="ECO:0000256" key="1">
    <source>
        <dbReference type="SAM" id="MobiDB-lite"/>
    </source>
</evidence>
<dbReference type="Proteomes" id="UP000007058">
    <property type="component" value="Chromosome"/>
</dbReference>
<evidence type="ECO:0000313" key="4">
    <source>
        <dbReference type="Proteomes" id="UP000007058"/>
    </source>
</evidence>
<keyword evidence="2" id="KW-0472">Membrane</keyword>
<proteinExistence type="predicted"/>
<reference evidence="3 4" key="1">
    <citation type="journal article" date="2005" name="DNA Res.">
        <title>Complete genome sequence of the facultative anaerobic magnetotactic bacterium Magnetospirillum sp. strain AMB-1.</title>
        <authorList>
            <person name="Matsunaga T."/>
            <person name="Okamura Y."/>
            <person name="Fukuda Y."/>
            <person name="Wahyudi A.T."/>
            <person name="Murase Y."/>
            <person name="Takeyama H."/>
        </authorList>
    </citation>
    <scope>NUCLEOTIDE SEQUENCE [LARGE SCALE GENOMIC DNA]</scope>
    <source>
        <strain evidence="4">ATCC 700264 / AMB-1</strain>
    </source>
</reference>
<dbReference type="Pfam" id="PF06835">
    <property type="entry name" value="LptC"/>
    <property type="match status" value="1"/>
</dbReference>
<keyword evidence="2" id="KW-0812">Transmembrane</keyword>
<dbReference type="NCBIfam" id="TIGR04409">
    <property type="entry name" value="LptC_YrbK"/>
    <property type="match status" value="1"/>
</dbReference>
<gene>
    <name evidence="3" type="ordered locus">amb3934</name>
</gene>
<dbReference type="KEGG" id="mag:amb3934"/>
<name>Q2W087_PARM1</name>
<accession>Q2W087</accession>
<dbReference type="AlphaFoldDB" id="Q2W087"/>
<feature type="compositionally biased region" description="Basic and acidic residues" evidence="1">
    <location>
        <begin position="1"/>
        <end position="15"/>
    </location>
</feature>
<dbReference type="InterPro" id="IPR026265">
    <property type="entry name" value="LptC"/>
</dbReference>
<keyword evidence="4" id="KW-1185">Reference proteome</keyword>
<protein>
    <submittedName>
        <fullName evidence="3">Uncharacterized protein conserved in bacteria</fullName>
    </submittedName>
</protein>
<dbReference type="HOGENOM" id="CLU_080694_1_0_5"/>